<protein>
    <submittedName>
        <fullName evidence="3">Phosphotransferase</fullName>
    </submittedName>
</protein>
<comment type="caution">
    <text evidence="3">The sequence shown here is derived from an EMBL/GenBank/DDBJ whole genome shotgun (WGS) entry which is preliminary data.</text>
</comment>
<feature type="region of interest" description="Disordered" evidence="1">
    <location>
        <begin position="1"/>
        <end position="60"/>
    </location>
</feature>
<accession>A0A7W3TE02</accession>
<dbReference type="SUPFAM" id="SSF56112">
    <property type="entry name" value="Protein kinase-like (PK-like)"/>
    <property type="match status" value="1"/>
</dbReference>
<feature type="domain" description="Aminoglycoside phosphotransferase" evidence="2">
    <location>
        <begin position="103"/>
        <end position="313"/>
    </location>
</feature>
<dbReference type="Proteomes" id="UP000538929">
    <property type="component" value="Unassembled WGS sequence"/>
</dbReference>
<dbReference type="GO" id="GO:0016740">
    <property type="term" value="F:transferase activity"/>
    <property type="evidence" value="ECO:0007669"/>
    <property type="project" value="UniProtKB-KW"/>
</dbReference>
<organism evidence="3 4">
    <name type="scientific">Streptomyces alkaliphilus</name>
    <dbReference type="NCBI Taxonomy" id="1472722"/>
    <lineage>
        <taxon>Bacteria</taxon>
        <taxon>Bacillati</taxon>
        <taxon>Actinomycetota</taxon>
        <taxon>Actinomycetes</taxon>
        <taxon>Kitasatosporales</taxon>
        <taxon>Streptomycetaceae</taxon>
        <taxon>Streptomyces</taxon>
    </lineage>
</organism>
<dbReference type="RefSeq" id="WP_182606583.1">
    <property type="nucleotide sequence ID" value="NZ_VKHT01000378.1"/>
</dbReference>
<evidence type="ECO:0000313" key="4">
    <source>
        <dbReference type="Proteomes" id="UP000538929"/>
    </source>
</evidence>
<keyword evidence="4" id="KW-1185">Reference proteome</keyword>
<evidence type="ECO:0000259" key="2">
    <source>
        <dbReference type="Pfam" id="PF01636"/>
    </source>
</evidence>
<reference evidence="4" key="1">
    <citation type="submission" date="2019-10" db="EMBL/GenBank/DDBJ databases">
        <title>Streptomyces sp. nov., a novel actinobacterium isolated from alkaline environment.</title>
        <authorList>
            <person name="Golinska P."/>
        </authorList>
    </citation>
    <scope>NUCLEOTIDE SEQUENCE [LARGE SCALE GENOMIC DNA]</scope>
    <source>
        <strain evidence="4">DSM 42118</strain>
    </source>
</reference>
<sequence length="386" mass="41439">MHSTPAPVFPRRESTPAGPAGHATTIPGPTGFPARLPRRGGSLRSAPPTGRSEISGERGERMRRAMTAVRGVCPEFSPARLLRDTGSTLLVVGTLGRRPVLAKYVVDDSRTGADRLRREIAVHRAFVRHRPPVRAPRLVAADPGAGVLVTEFVPGRAAAGRRHPVAPPSRGDLGLVVGAFRRLNEWEPPAETFSLTVDYPARVARYHVLGLLTDRDVGDIQALLHGLRTGPGRTTRRDTGERPDGLPGQFCHGSAVPANAVLSPTGPVLVGWEAAGWYLPGYDLASLWAVLGDAPATRRRISHAAHTAGPGARDAFLINLLLVLTREVRLCEEAVQRAMRTTLTPEPTERSVGGLSPGEEQRLLLRRLHEDCAMARGAVRAAVGTR</sequence>
<evidence type="ECO:0000313" key="3">
    <source>
        <dbReference type="EMBL" id="MBB0245048.1"/>
    </source>
</evidence>
<evidence type="ECO:0000256" key="1">
    <source>
        <dbReference type="SAM" id="MobiDB-lite"/>
    </source>
</evidence>
<dbReference type="Pfam" id="PF01636">
    <property type="entry name" value="APH"/>
    <property type="match status" value="1"/>
</dbReference>
<dbReference type="EMBL" id="VKHT01000378">
    <property type="protein sequence ID" value="MBB0245048.1"/>
    <property type="molecule type" value="Genomic_DNA"/>
</dbReference>
<keyword evidence="3" id="KW-0808">Transferase</keyword>
<dbReference type="AlphaFoldDB" id="A0A7W3TE02"/>
<name>A0A7W3TE02_9ACTN</name>
<proteinExistence type="predicted"/>
<dbReference type="InterPro" id="IPR011009">
    <property type="entry name" value="Kinase-like_dom_sf"/>
</dbReference>
<dbReference type="InterPro" id="IPR002575">
    <property type="entry name" value="Aminoglycoside_PTrfase"/>
</dbReference>
<gene>
    <name evidence="3" type="ORF">FNQ90_13250</name>
</gene>